<accession>A0A1Q8C0L0</accession>
<dbReference type="GO" id="GO:0005524">
    <property type="term" value="F:ATP binding"/>
    <property type="evidence" value="ECO:0007669"/>
    <property type="project" value="UniProtKB-KW"/>
</dbReference>
<dbReference type="PANTHER" id="PTHR43671:SF13">
    <property type="entry name" value="SERINE_THREONINE-PROTEIN KINASE NEK2"/>
    <property type="match status" value="1"/>
</dbReference>
<comment type="caution">
    <text evidence="8">The sequence shown here is derived from an EMBL/GenBank/DDBJ whole genome shotgun (WGS) entry which is preliminary data.</text>
</comment>
<evidence type="ECO:0000313" key="9">
    <source>
        <dbReference type="Proteomes" id="UP000185596"/>
    </source>
</evidence>
<keyword evidence="2" id="KW-0808">Transferase</keyword>
<protein>
    <recommendedName>
        <fullName evidence="1">non-specific serine/threonine protein kinase</fullName>
        <ecNumber evidence="1">2.7.11.1</ecNumber>
    </recommendedName>
</protein>
<feature type="domain" description="Protein kinase" evidence="7">
    <location>
        <begin position="11"/>
        <end position="258"/>
    </location>
</feature>
<evidence type="ECO:0000259" key="7">
    <source>
        <dbReference type="PROSITE" id="PS50011"/>
    </source>
</evidence>
<dbReference type="InterPro" id="IPR000719">
    <property type="entry name" value="Prot_kinase_dom"/>
</dbReference>
<dbReference type="InterPro" id="IPR050660">
    <property type="entry name" value="NEK_Ser/Thr_kinase"/>
</dbReference>
<dbReference type="PROSITE" id="PS50011">
    <property type="entry name" value="PROTEIN_KINASE_DOM"/>
    <property type="match status" value="1"/>
</dbReference>
<evidence type="ECO:0000256" key="6">
    <source>
        <dbReference type="SAM" id="MobiDB-lite"/>
    </source>
</evidence>
<dbReference type="PROSITE" id="PS00108">
    <property type="entry name" value="PROTEIN_KINASE_ST"/>
    <property type="match status" value="1"/>
</dbReference>
<dbReference type="PANTHER" id="PTHR43671">
    <property type="entry name" value="SERINE/THREONINE-PROTEIN KINASE NEK"/>
    <property type="match status" value="1"/>
</dbReference>
<dbReference type="RefSeq" id="WP_075130160.1">
    <property type="nucleotide sequence ID" value="NZ_MSIE01000102.1"/>
</dbReference>
<feature type="region of interest" description="Disordered" evidence="6">
    <location>
        <begin position="268"/>
        <end position="292"/>
    </location>
</feature>
<dbReference type="InterPro" id="IPR011009">
    <property type="entry name" value="Kinase-like_dom_sf"/>
</dbReference>
<dbReference type="EMBL" id="MSIE01000102">
    <property type="protein sequence ID" value="OLF07882.1"/>
    <property type="molecule type" value="Genomic_DNA"/>
</dbReference>
<dbReference type="Pfam" id="PF00069">
    <property type="entry name" value="Pkinase"/>
    <property type="match status" value="1"/>
</dbReference>
<evidence type="ECO:0000256" key="3">
    <source>
        <dbReference type="ARBA" id="ARBA00022741"/>
    </source>
</evidence>
<feature type="compositionally biased region" description="Low complexity" evidence="6">
    <location>
        <begin position="281"/>
        <end position="292"/>
    </location>
</feature>
<keyword evidence="4" id="KW-0418">Kinase</keyword>
<dbReference type="InterPro" id="IPR008271">
    <property type="entry name" value="Ser/Thr_kinase_AS"/>
</dbReference>
<dbReference type="AlphaFoldDB" id="A0A1Q8C0L0"/>
<keyword evidence="9" id="KW-1185">Reference proteome</keyword>
<evidence type="ECO:0000256" key="5">
    <source>
        <dbReference type="ARBA" id="ARBA00022840"/>
    </source>
</evidence>
<evidence type="ECO:0000256" key="4">
    <source>
        <dbReference type="ARBA" id="ARBA00022777"/>
    </source>
</evidence>
<organism evidence="8 9">
    <name type="scientific">Actinophytocola xanthii</name>
    <dbReference type="NCBI Taxonomy" id="1912961"/>
    <lineage>
        <taxon>Bacteria</taxon>
        <taxon>Bacillati</taxon>
        <taxon>Actinomycetota</taxon>
        <taxon>Actinomycetes</taxon>
        <taxon>Pseudonocardiales</taxon>
        <taxon>Pseudonocardiaceae</taxon>
    </lineage>
</organism>
<keyword evidence="3" id="KW-0547">Nucleotide-binding</keyword>
<dbReference type="Gene3D" id="1.10.510.10">
    <property type="entry name" value="Transferase(Phosphotransferase) domain 1"/>
    <property type="match status" value="1"/>
</dbReference>
<keyword evidence="5" id="KW-0067">ATP-binding</keyword>
<proteinExistence type="predicted"/>
<evidence type="ECO:0000313" key="8">
    <source>
        <dbReference type="EMBL" id="OLF07882.1"/>
    </source>
</evidence>
<gene>
    <name evidence="8" type="ORF">BU204_35305</name>
</gene>
<sequence length="292" mass="31174">MDNERLLGNRYRLGALLGRGGAADVHEAREVHSGRQVAVKLFRSGGDVADRTRFAAEAELLAGLSHPRLVPVYDVQLDADPPYLVMRLVPGGTMRDSIERGPLAPSRVADLGAQLTDALAHIHARGVIHRDIKPSNVLIGSDGACYLTDFGIAKVMGTVDRTGSNELIGTARYLAPEQVRGEGTGPAVDVYALGLVMLECLTGRPEYTGTDVEIALARLSRAPRVPEALPTAWRTLLTAMTATDPRARPPAWECAPTLRTIAGTVPAEALPHPEARPTPEEPTATIALPSPR</sequence>
<dbReference type="Proteomes" id="UP000185596">
    <property type="component" value="Unassembled WGS sequence"/>
</dbReference>
<dbReference type="STRING" id="1912961.BU204_35305"/>
<dbReference type="EC" id="2.7.11.1" evidence="1"/>
<dbReference type="SMART" id="SM00220">
    <property type="entry name" value="S_TKc"/>
    <property type="match status" value="1"/>
</dbReference>
<dbReference type="CDD" id="cd14014">
    <property type="entry name" value="STKc_PknB_like"/>
    <property type="match status" value="1"/>
</dbReference>
<evidence type="ECO:0000256" key="2">
    <source>
        <dbReference type="ARBA" id="ARBA00022679"/>
    </source>
</evidence>
<reference evidence="8 9" key="1">
    <citation type="submission" date="2016-12" db="EMBL/GenBank/DDBJ databases">
        <title>The draft genome sequence of Actinophytocola sp. 11-183.</title>
        <authorList>
            <person name="Wang W."/>
            <person name="Yuan L."/>
        </authorList>
    </citation>
    <scope>NUCLEOTIDE SEQUENCE [LARGE SCALE GENOMIC DNA]</scope>
    <source>
        <strain evidence="8 9">11-183</strain>
    </source>
</reference>
<name>A0A1Q8C0L0_9PSEU</name>
<dbReference type="OrthoDB" id="9762169at2"/>
<dbReference type="GO" id="GO:0004674">
    <property type="term" value="F:protein serine/threonine kinase activity"/>
    <property type="evidence" value="ECO:0007669"/>
    <property type="project" value="UniProtKB-EC"/>
</dbReference>
<dbReference type="SUPFAM" id="SSF56112">
    <property type="entry name" value="Protein kinase-like (PK-like)"/>
    <property type="match status" value="1"/>
</dbReference>
<evidence type="ECO:0000256" key="1">
    <source>
        <dbReference type="ARBA" id="ARBA00012513"/>
    </source>
</evidence>